<keyword evidence="3" id="KW-1185">Reference proteome</keyword>
<proteinExistence type="predicted"/>
<dbReference type="RefSeq" id="WP_343985531.1">
    <property type="nucleotide sequence ID" value="NZ_BAAAJG010000026.1"/>
</dbReference>
<dbReference type="InterPro" id="IPR036986">
    <property type="entry name" value="S4_RNA-bd_sf"/>
</dbReference>
<accession>A0ABW4FWW3</accession>
<dbReference type="EMBL" id="JBHUCP010000025">
    <property type="protein sequence ID" value="MFD1533542.1"/>
    <property type="molecule type" value="Genomic_DNA"/>
</dbReference>
<reference evidence="3" key="1">
    <citation type="journal article" date="2019" name="Int. J. Syst. Evol. Microbiol.">
        <title>The Global Catalogue of Microorganisms (GCM) 10K type strain sequencing project: providing services to taxonomists for standard genome sequencing and annotation.</title>
        <authorList>
            <consortium name="The Broad Institute Genomics Platform"/>
            <consortium name="The Broad Institute Genome Sequencing Center for Infectious Disease"/>
            <person name="Wu L."/>
            <person name="Ma J."/>
        </authorList>
    </citation>
    <scope>NUCLEOTIDE SEQUENCE [LARGE SCALE GENOMIC DNA]</scope>
    <source>
        <strain evidence="3">JCM 12165</strain>
    </source>
</reference>
<dbReference type="CDD" id="cd00165">
    <property type="entry name" value="S4"/>
    <property type="match status" value="1"/>
</dbReference>
<dbReference type="PROSITE" id="PS50889">
    <property type="entry name" value="S4"/>
    <property type="match status" value="1"/>
</dbReference>
<evidence type="ECO:0000313" key="3">
    <source>
        <dbReference type="Proteomes" id="UP001597145"/>
    </source>
</evidence>
<dbReference type="Pfam" id="PF13275">
    <property type="entry name" value="S4_2"/>
    <property type="match status" value="1"/>
</dbReference>
<dbReference type="Proteomes" id="UP001597145">
    <property type="component" value="Unassembled WGS sequence"/>
</dbReference>
<dbReference type="Gene3D" id="3.10.290.10">
    <property type="entry name" value="RNA-binding S4 domain"/>
    <property type="match status" value="1"/>
</dbReference>
<sequence length="76" mass="7917">MPRAPIHDVPIAESPIRLGQFLKLAGLAEDGGHARTLLEADEVLVNGRVETRRGAQLQAGDVVAVGGQRARPVAAG</sequence>
<comment type="caution">
    <text evidence="2">The sequence shown here is derived from an EMBL/GenBank/DDBJ whole genome shotgun (WGS) entry which is preliminary data.</text>
</comment>
<name>A0ABW4FWW3_9PSEU</name>
<organism evidence="2 3">
    <name type="scientific">Pseudonocardia aurantiaca</name>
    <dbReference type="NCBI Taxonomy" id="75290"/>
    <lineage>
        <taxon>Bacteria</taxon>
        <taxon>Bacillati</taxon>
        <taxon>Actinomycetota</taxon>
        <taxon>Actinomycetes</taxon>
        <taxon>Pseudonocardiales</taxon>
        <taxon>Pseudonocardiaceae</taxon>
        <taxon>Pseudonocardia</taxon>
    </lineage>
</organism>
<dbReference type="SUPFAM" id="SSF55174">
    <property type="entry name" value="Alpha-L RNA-binding motif"/>
    <property type="match status" value="1"/>
</dbReference>
<evidence type="ECO:0000256" key="1">
    <source>
        <dbReference type="PROSITE-ProRule" id="PRU00182"/>
    </source>
</evidence>
<protein>
    <submittedName>
        <fullName evidence="2">RNA-binding S4 domain-containing protein</fullName>
    </submittedName>
</protein>
<gene>
    <name evidence="2" type="ORF">ACFSCY_29365</name>
</gene>
<keyword evidence="1" id="KW-0694">RNA-binding</keyword>
<evidence type="ECO:0000313" key="2">
    <source>
        <dbReference type="EMBL" id="MFD1533542.1"/>
    </source>
</evidence>